<protein>
    <submittedName>
        <fullName evidence="1">Uncharacterized protein</fullName>
    </submittedName>
</protein>
<dbReference type="EMBL" id="FQUL01000001">
    <property type="protein sequence ID" value="SHE27039.1"/>
    <property type="molecule type" value="Genomic_DNA"/>
</dbReference>
<organism evidence="1 2">
    <name type="scientific">Ferrithrix thermotolerans DSM 19514</name>
    <dbReference type="NCBI Taxonomy" id="1121881"/>
    <lineage>
        <taxon>Bacteria</taxon>
        <taxon>Bacillati</taxon>
        <taxon>Actinomycetota</taxon>
        <taxon>Acidimicrobiia</taxon>
        <taxon>Acidimicrobiales</taxon>
        <taxon>Acidimicrobiaceae</taxon>
        <taxon>Ferrithrix</taxon>
    </lineage>
</organism>
<name>A0A1M4S4D8_9ACTN</name>
<keyword evidence="2" id="KW-1185">Reference proteome</keyword>
<reference evidence="2" key="1">
    <citation type="submission" date="2016-11" db="EMBL/GenBank/DDBJ databases">
        <authorList>
            <person name="Varghese N."/>
            <person name="Submissions S."/>
        </authorList>
    </citation>
    <scope>NUCLEOTIDE SEQUENCE [LARGE SCALE GENOMIC DNA]</scope>
    <source>
        <strain evidence="2">DSM 19514</strain>
    </source>
</reference>
<evidence type="ECO:0000313" key="2">
    <source>
        <dbReference type="Proteomes" id="UP000184295"/>
    </source>
</evidence>
<dbReference type="Proteomes" id="UP000184295">
    <property type="component" value="Unassembled WGS sequence"/>
</dbReference>
<sequence length="251" mass="27148">MAGYDTANYVYDVSSTAVSDYGTPNFWLRYFSPSINTPINSSSSNANEECTAIYNSGGNHLGPIMEPNQSNLSSSSAQGQADAQTFVSALNFVYDHVAPLLMPTNDQLYCWLGQEPSTSLSSSYWDGWSGYVGSNSSFGGEFLYPCLYCTPCAVAPNCSSVLVQYHDTVYNTCIAIWASQPSGYCSNTQMSNPPPWQAETCSGCGVDNNVPTSLWQYNIGGECGIPATLVDEDYGAPGFNYPDYCFYKASS</sequence>
<dbReference type="Gene3D" id="3.20.20.80">
    <property type="entry name" value="Glycosidases"/>
    <property type="match status" value="1"/>
</dbReference>
<gene>
    <name evidence="1" type="ORF">SAMN02745225_00002</name>
</gene>
<accession>A0A1M4S4D8</accession>
<evidence type="ECO:0000313" key="1">
    <source>
        <dbReference type="EMBL" id="SHE27039.1"/>
    </source>
</evidence>
<dbReference type="STRING" id="1121881.SAMN02745225_00002"/>
<proteinExistence type="predicted"/>
<dbReference type="AlphaFoldDB" id="A0A1M4S4D8"/>